<dbReference type="EMBL" id="BROQ01000014">
    <property type="protein sequence ID" value="GKZ18745.1"/>
    <property type="molecule type" value="Genomic_DNA"/>
</dbReference>
<dbReference type="Proteomes" id="UP001143548">
    <property type="component" value="Unassembled WGS sequence"/>
</dbReference>
<protein>
    <submittedName>
        <fullName evidence="2">Uncharacterized protein</fullName>
    </submittedName>
</protein>
<proteinExistence type="predicted"/>
<feature type="compositionally biased region" description="Polar residues" evidence="1">
    <location>
        <begin position="185"/>
        <end position="201"/>
    </location>
</feature>
<reference evidence="2" key="1">
    <citation type="submission" date="2022-07" db="EMBL/GenBank/DDBJ databases">
        <title>Taxonomy of Aspergillus series Nigri: significant species reduction supported by multi-species coalescent approaches.</title>
        <authorList>
            <person name="Bian C."/>
            <person name="Kusuya Y."/>
            <person name="Sklenar F."/>
            <person name="D'hooge E."/>
            <person name="Yaguchi T."/>
            <person name="Takahashi H."/>
            <person name="Hubka V."/>
        </authorList>
    </citation>
    <scope>NUCLEOTIDE SEQUENCE</scope>
    <source>
        <strain evidence="2">CBS 733.88</strain>
    </source>
</reference>
<feature type="compositionally biased region" description="Low complexity" evidence="1">
    <location>
        <begin position="151"/>
        <end position="180"/>
    </location>
</feature>
<accession>A0A9W5YIX0</accession>
<comment type="caution">
    <text evidence="2">The sequence shown here is derived from an EMBL/GenBank/DDBJ whole genome shotgun (WGS) entry which is preliminary data.</text>
</comment>
<feature type="compositionally biased region" description="Basic and acidic residues" evidence="1">
    <location>
        <begin position="8"/>
        <end position="21"/>
    </location>
</feature>
<gene>
    <name evidence="2" type="ORF">AbraCBS73388_002239</name>
</gene>
<name>A0A9W5YIX0_9EURO</name>
<evidence type="ECO:0000313" key="3">
    <source>
        <dbReference type="Proteomes" id="UP001143548"/>
    </source>
</evidence>
<feature type="compositionally biased region" description="Low complexity" evidence="1">
    <location>
        <begin position="43"/>
        <end position="58"/>
    </location>
</feature>
<organism evidence="2 3">
    <name type="scientific">Aspergillus brasiliensis</name>
    <dbReference type="NCBI Taxonomy" id="319629"/>
    <lineage>
        <taxon>Eukaryota</taxon>
        <taxon>Fungi</taxon>
        <taxon>Dikarya</taxon>
        <taxon>Ascomycota</taxon>
        <taxon>Pezizomycotina</taxon>
        <taxon>Eurotiomycetes</taxon>
        <taxon>Eurotiomycetidae</taxon>
        <taxon>Eurotiales</taxon>
        <taxon>Aspergillaceae</taxon>
        <taxon>Aspergillus</taxon>
        <taxon>Aspergillus subgen. Circumdati</taxon>
    </lineage>
</organism>
<dbReference type="AlphaFoldDB" id="A0A9W5YIX0"/>
<sequence>MSVSHPSPVKDGRRVLGEKHANACLSPAHHRHASVSPLKQRPLLETSSSPKKLLPSPLFAGQKRSIDQVDSTSEPQISHVSAQPQSRPEASPNVQHDVQQDPQKATLLRTRLQTAMRHIHDPQLDRRLSDLEAHSRKYPRLSLPQEQRIMTTPTSSTSSSSQNQNQTTPRPYQPTTQLPLHETETQNASGLSSPPLSTGTVAAQKEQGKETQTSTQRDGDEYDDDNDPMKTPTQKSTTHSHTHRRTNTLGSPMQLSSPPATVSRRRSTETGKDMGLAEDDEEEGPQERQRRLSQKGDAVDGLLKLMGTGEGVVSGTGTGVA</sequence>
<feature type="region of interest" description="Disordered" evidence="1">
    <location>
        <begin position="1"/>
        <end position="102"/>
    </location>
</feature>
<feature type="region of interest" description="Disordered" evidence="1">
    <location>
        <begin position="137"/>
        <end position="298"/>
    </location>
</feature>
<feature type="compositionally biased region" description="Polar residues" evidence="1">
    <location>
        <begin position="249"/>
        <end position="260"/>
    </location>
</feature>
<feature type="compositionally biased region" description="Polar residues" evidence="1">
    <location>
        <begin position="68"/>
        <end position="102"/>
    </location>
</feature>
<evidence type="ECO:0000256" key="1">
    <source>
        <dbReference type="SAM" id="MobiDB-lite"/>
    </source>
</evidence>
<evidence type="ECO:0000313" key="2">
    <source>
        <dbReference type="EMBL" id="GKZ18745.1"/>
    </source>
</evidence>